<dbReference type="NCBIfam" id="TIGR00182">
    <property type="entry name" value="plsX"/>
    <property type="match status" value="1"/>
</dbReference>
<dbReference type="PANTHER" id="PTHR30100">
    <property type="entry name" value="FATTY ACID/PHOSPHOLIPID SYNTHESIS PROTEIN PLSX"/>
    <property type="match status" value="1"/>
</dbReference>
<keyword evidence="4" id="KW-0444">Lipid biosynthesis</keyword>
<evidence type="ECO:0000256" key="7">
    <source>
        <dbReference type="ARBA" id="ARBA00023209"/>
    </source>
</evidence>
<dbReference type="GO" id="GO:0005737">
    <property type="term" value="C:cytoplasm"/>
    <property type="evidence" value="ECO:0007669"/>
    <property type="project" value="UniProtKB-SubCell"/>
</dbReference>
<organism evidence="11">
    <name type="scientific">marine metagenome</name>
    <dbReference type="NCBI Taxonomy" id="408172"/>
    <lineage>
        <taxon>unclassified sequences</taxon>
        <taxon>metagenomes</taxon>
        <taxon>ecological metagenomes</taxon>
    </lineage>
</organism>
<comment type="catalytic activity">
    <reaction evidence="1">
        <text>a fatty acyl-[ACP] + phosphate = an acyl phosphate + holo-[ACP]</text>
        <dbReference type="Rhea" id="RHEA:42292"/>
        <dbReference type="Rhea" id="RHEA-COMP:9685"/>
        <dbReference type="Rhea" id="RHEA-COMP:14125"/>
        <dbReference type="ChEBI" id="CHEBI:43474"/>
        <dbReference type="ChEBI" id="CHEBI:59918"/>
        <dbReference type="ChEBI" id="CHEBI:64479"/>
        <dbReference type="ChEBI" id="CHEBI:138651"/>
        <dbReference type="EC" id="2.3.1.274"/>
    </reaction>
</comment>
<sequence>MISIAVDAMGGDNAPREIVHGAVLASKANPVRIFLVGDESTIKDELKQHDYSSDSLEIIHTPDSISMDELPIKAMVNKPNASILVAASLVSDGKADALVSAGSTGSVVLSAAKHISRIPSVKRSAIATVYPTLNEFKRDDHLALMVDVGANVESSAKELVQFAIMGSTYVTKVRGVGSPKSALLNMGEEETKGSEKMQTAYRMLKEVPSLNFSGNIEGKDILRGMVDVIVTEGFVGNIVIKTLEGTAMAASHLGKLAFRARFSWKLGLFF</sequence>
<evidence type="ECO:0000313" key="11">
    <source>
        <dbReference type="EMBL" id="SVA42337.1"/>
    </source>
</evidence>
<dbReference type="GO" id="GO:0006633">
    <property type="term" value="P:fatty acid biosynthetic process"/>
    <property type="evidence" value="ECO:0007669"/>
    <property type="project" value="InterPro"/>
</dbReference>
<comment type="subcellular location">
    <subcellularLocation>
        <location evidence="2">Cytoplasm</location>
    </subcellularLocation>
</comment>
<proteinExistence type="inferred from homology"/>
<dbReference type="SUPFAM" id="SSF53659">
    <property type="entry name" value="Isocitrate/Isopropylmalate dehydrogenase-like"/>
    <property type="match status" value="1"/>
</dbReference>
<accession>A0A381VRT5</accession>
<keyword evidence="8" id="KW-1208">Phospholipid metabolism</keyword>
<dbReference type="EMBL" id="UINC01009439">
    <property type="protein sequence ID" value="SVA42337.1"/>
    <property type="molecule type" value="Genomic_DNA"/>
</dbReference>
<comment type="subunit">
    <text evidence="10">Homodimer. Probably interacts with PlsY.</text>
</comment>
<keyword evidence="3" id="KW-0963">Cytoplasm</keyword>
<evidence type="ECO:0000256" key="6">
    <source>
        <dbReference type="ARBA" id="ARBA00023098"/>
    </source>
</evidence>
<keyword evidence="5" id="KW-0808">Transferase</keyword>
<evidence type="ECO:0000256" key="5">
    <source>
        <dbReference type="ARBA" id="ARBA00022679"/>
    </source>
</evidence>
<evidence type="ECO:0000256" key="8">
    <source>
        <dbReference type="ARBA" id="ARBA00023264"/>
    </source>
</evidence>
<dbReference type="EC" id="2.3.1.274" evidence="9"/>
<evidence type="ECO:0000256" key="9">
    <source>
        <dbReference type="ARBA" id="ARBA00024069"/>
    </source>
</evidence>
<dbReference type="InterPro" id="IPR012281">
    <property type="entry name" value="Phospholipid_synth_PlsX-like"/>
</dbReference>
<keyword evidence="6" id="KW-0443">Lipid metabolism</keyword>
<name>A0A381VRT5_9ZZZZ</name>
<dbReference type="GO" id="GO:0008654">
    <property type="term" value="P:phospholipid biosynthetic process"/>
    <property type="evidence" value="ECO:0007669"/>
    <property type="project" value="UniProtKB-KW"/>
</dbReference>
<dbReference type="Gene3D" id="3.40.718.10">
    <property type="entry name" value="Isopropylmalate Dehydrogenase"/>
    <property type="match status" value="1"/>
</dbReference>
<protein>
    <recommendedName>
        <fullName evidence="9">phosphate acyltransferase</fullName>
        <ecNumber evidence="9">2.3.1.274</ecNumber>
    </recommendedName>
</protein>
<evidence type="ECO:0000256" key="4">
    <source>
        <dbReference type="ARBA" id="ARBA00022516"/>
    </source>
</evidence>
<dbReference type="GO" id="GO:0043811">
    <property type="term" value="F:phosphate:acyl-[acyl carrier protein] acyltransferase activity"/>
    <property type="evidence" value="ECO:0007669"/>
    <property type="project" value="UniProtKB-EC"/>
</dbReference>
<dbReference type="AlphaFoldDB" id="A0A381VRT5"/>
<dbReference type="InterPro" id="IPR003664">
    <property type="entry name" value="FA_synthesis"/>
</dbReference>
<evidence type="ECO:0000256" key="10">
    <source>
        <dbReference type="ARBA" id="ARBA00046608"/>
    </source>
</evidence>
<evidence type="ECO:0000256" key="1">
    <source>
        <dbReference type="ARBA" id="ARBA00001232"/>
    </source>
</evidence>
<keyword evidence="7" id="KW-0594">Phospholipid biosynthesis</keyword>
<feature type="non-terminal residue" evidence="11">
    <location>
        <position position="270"/>
    </location>
</feature>
<dbReference type="PANTHER" id="PTHR30100:SF1">
    <property type="entry name" value="PHOSPHATE ACYLTRANSFERASE"/>
    <property type="match status" value="1"/>
</dbReference>
<evidence type="ECO:0000256" key="2">
    <source>
        <dbReference type="ARBA" id="ARBA00004496"/>
    </source>
</evidence>
<dbReference type="HAMAP" id="MF_00019">
    <property type="entry name" value="PlsX"/>
    <property type="match status" value="1"/>
</dbReference>
<dbReference type="Pfam" id="PF02504">
    <property type="entry name" value="FA_synthesis"/>
    <property type="match status" value="1"/>
</dbReference>
<reference evidence="11" key="1">
    <citation type="submission" date="2018-05" db="EMBL/GenBank/DDBJ databases">
        <authorList>
            <person name="Lanie J.A."/>
            <person name="Ng W.-L."/>
            <person name="Kazmierczak K.M."/>
            <person name="Andrzejewski T.M."/>
            <person name="Davidsen T.M."/>
            <person name="Wayne K.J."/>
            <person name="Tettelin H."/>
            <person name="Glass J.I."/>
            <person name="Rusch D."/>
            <person name="Podicherti R."/>
            <person name="Tsui H.-C.T."/>
            <person name="Winkler M.E."/>
        </authorList>
    </citation>
    <scope>NUCLEOTIDE SEQUENCE</scope>
</reference>
<gene>
    <name evidence="11" type="ORF">METZ01_LOCUS95191</name>
</gene>
<evidence type="ECO:0000256" key="3">
    <source>
        <dbReference type="ARBA" id="ARBA00022490"/>
    </source>
</evidence>